<reference evidence="2" key="1">
    <citation type="submission" date="2020-12" db="EMBL/GenBank/DDBJ databases">
        <title>Clostridium thailandense sp. nov., a novel acetogenic bacterium isolated from peat land soil in Thailand.</title>
        <authorList>
            <person name="Chaikitkaew S."/>
            <person name="Birkeland N.K."/>
        </authorList>
    </citation>
    <scope>NUCLEOTIDE SEQUENCE</scope>
    <source>
        <strain evidence="2">DSM 17425</strain>
    </source>
</reference>
<dbReference type="EMBL" id="JAEEGB010000017">
    <property type="protein sequence ID" value="MBI6873981.1"/>
    <property type="molecule type" value="Genomic_DNA"/>
</dbReference>
<dbReference type="PANTHER" id="PTHR30572">
    <property type="entry name" value="MEMBRANE COMPONENT OF TRANSPORTER-RELATED"/>
    <property type="match status" value="1"/>
</dbReference>
<keyword evidence="1" id="KW-0812">Transmembrane</keyword>
<feature type="transmembrane region" description="Helical" evidence="1">
    <location>
        <begin position="327"/>
        <end position="349"/>
    </location>
</feature>
<accession>A0A934HT15</accession>
<dbReference type="RefSeq" id="WP_211143396.1">
    <property type="nucleotide sequence ID" value="NZ_JAEEGB010000017.1"/>
</dbReference>
<gene>
    <name evidence="2" type="ORF">I6U51_14940</name>
</gene>
<keyword evidence="1" id="KW-1133">Transmembrane helix</keyword>
<dbReference type="PANTHER" id="PTHR30572:SF18">
    <property type="entry name" value="ABC-TYPE MACROLIDE FAMILY EXPORT SYSTEM PERMEASE COMPONENT 2"/>
    <property type="match status" value="1"/>
</dbReference>
<organism evidence="2 3">
    <name type="scientific">Clostridium aciditolerans</name>
    <dbReference type="NCBI Taxonomy" id="339861"/>
    <lineage>
        <taxon>Bacteria</taxon>
        <taxon>Bacillati</taxon>
        <taxon>Bacillota</taxon>
        <taxon>Clostridia</taxon>
        <taxon>Eubacteriales</taxon>
        <taxon>Clostridiaceae</taxon>
        <taxon>Clostridium</taxon>
    </lineage>
</organism>
<dbReference type="InterPro" id="IPR050250">
    <property type="entry name" value="Macrolide_Exporter_MacB"/>
</dbReference>
<dbReference type="AlphaFoldDB" id="A0A934HT15"/>
<feature type="transmembrane region" description="Helical" evidence="1">
    <location>
        <begin position="281"/>
        <end position="306"/>
    </location>
</feature>
<evidence type="ECO:0000313" key="3">
    <source>
        <dbReference type="Proteomes" id="UP000622687"/>
    </source>
</evidence>
<evidence type="ECO:0000256" key="1">
    <source>
        <dbReference type="SAM" id="Phobius"/>
    </source>
</evidence>
<feature type="transmembrane region" description="Helical" evidence="1">
    <location>
        <begin position="361"/>
        <end position="380"/>
    </location>
</feature>
<dbReference type="GO" id="GO:0005886">
    <property type="term" value="C:plasma membrane"/>
    <property type="evidence" value="ECO:0007669"/>
    <property type="project" value="TreeGrafter"/>
</dbReference>
<keyword evidence="3" id="KW-1185">Reference proteome</keyword>
<proteinExistence type="predicted"/>
<name>A0A934HT15_9CLOT</name>
<comment type="caution">
    <text evidence="2">The sequence shown here is derived from an EMBL/GenBank/DDBJ whole genome shotgun (WGS) entry which is preliminary data.</text>
</comment>
<dbReference type="Proteomes" id="UP000622687">
    <property type="component" value="Unassembled WGS sequence"/>
</dbReference>
<protein>
    <submittedName>
        <fullName evidence="2">ABC transporter permease</fullName>
    </submittedName>
</protein>
<sequence length="394" mass="45842">MQLVFAFICIYQNLDFTNKVSKDYDQFKKIFGEYKVYKLELVSSPNKFLDKPTESLEKCFSYLQCSPEYSFCGISKWGLYIEKFKGDLEPFRETNYDMNENQKELFCAKNYILDKNSIEKFPIKLYEGRGFQQEEFQVSYGNDKAIPILVGYNYKKYFNIGDEITYHRDQNVLARAKIVGIIKENQVIPGNLMSAESKYLNLNNYIITTDSVNKSEKSMYFQKFVGNYMLFNKEATKQQIEESTENIKNVFEKNADIKVGLRNLNDDVSAEKEIFKEQNKIALGTSIIVIIFVSITIVISLLNSIINRKQEFIIHVLNGATLKDISIIIYLEIFIMLMVSYIISIPFIFKFQHSQSKFLVIMSFFIMIILSCLIAFIPILKISNLKISELIKGE</sequence>
<dbReference type="GO" id="GO:0022857">
    <property type="term" value="F:transmembrane transporter activity"/>
    <property type="evidence" value="ECO:0007669"/>
    <property type="project" value="TreeGrafter"/>
</dbReference>
<keyword evidence="1" id="KW-0472">Membrane</keyword>
<evidence type="ECO:0000313" key="2">
    <source>
        <dbReference type="EMBL" id="MBI6873981.1"/>
    </source>
</evidence>